<dbReference type="Pfam" id="PF12854">
    <property type="entry name" value="PPR_1"/>
    <property type="match status" value="3"/>
</dbReference>
<sequence length="757" mass="83149">MAAMRSLAEHSAAVAAAASHHLHLAEKALALLTKGAPIDSLAAASYTPEAAAHALVLAQSHRPLLLAFLRWVTPLPFFSASLRPQSIALHLLSRLRRLPAALSLSRRLVSRFPLPALFDSLASTLPLLRRPPSNPSAAFDILIRSYSSLSLIPQALSALSLTKDAGFSPTLLSYNSVLDAMCRCGRTPRRTVEEFVAGMVGSGVSLNVYTYNILIRGFCSWGELDRASALLSEMMLAGCSPNVVTYNTLIDGLCKSGKVENARLLLRTMKEIGLKPNLVTFNSIVNGLCREGRMKESSKLVNEMVREGLAPDAITHNTLVNGYCREGDLHEALLLQEEMAGKGVAPNIVTYTSLVNAMCKAGNLKRAMELVNQMRERGLRLNEVTFTTLIDGFCKKGFLDDALLIVKQMKDNGIKLTVVSYNALINGYCMLGRMDEALRILQEDMRRNGLTPDVVSYSTILSGYCKNGDIDLAFKLNQEMLDNGILPDVITYSSLIRGLCEVRRLDDACKHFQKMLSLGLKPDEFTYTTLIDGHCKEGEMKKALLLHDDMIRKGILPDDVTYSVLINGLQKVARTKEAKRLLFKMYYDECVPDSIKYDVLIDCCGKAEFKSVLSLLKGFCIKGLMNEADKVFNSIAERNWKCDATAYNVIIHGHCRAGNVCKAVSLYEEMLQAGFLPNALTAISLIKCLSQSGMSKELNQVIQQLLGRCLLTDAETPKVIIEVNHKDGNIEAVLNALSDMSKDGLLPNGGELKECTI</sequence>
<accession>A0AAQ3L729</accession>
<feature type="repeat" description="PPR" evidence="3">
    <location>
        <begin position="277"/>
        <end position="311"/>
    </location>
</feature>
<gene>
    <name evidence="4" type="ORF">Cni_G28219</name>
</gene>
<dbReference type="InterPro" id="IPR002885">
    <property type="entry name" value="PPR_rpt"/>
</dbReference>
<dbReference type="EMBL" id="CP136898">
    <property type="protein sequence ID" value="WOL19421.1"/>
    <property type="molecule type" value="Genomic_DNA"/>
</dbReference>
<protein>
    <submittedName>
        <fullName evidence="4">Pentatricopeptide repeat-containing protein</fullName>
    </submittedName>
</protein>
<dbReference type="Pfam" id="PF13041">
    <property type="entry name" value="PPR_2"/>
    <property type="match status" value="5"/>
</dbReference>
<feature type="repeat" description="PPR" evidence="3">
    <location>
        <begin position="347"/>
        <end position="381"/>
    </location>
</feature>
<evidence type="ECO:0000256" key="2">
    <source>
        <dbReference type="ARBA" id="ARBA00022737"/>
    </source>
</evidence>
<evidence type="ECO:0000313" key="4">
    <source>
        <dbReference type="EMBL" id="WOL19421.1"/>
    </source>
</evidence>
<feature type="repeat" description="PPR" evidence="3">
    <location>
        <begin position="312"/>
        <end position="346"/>
    </location>
</feature>
<feature type="repeat" description="PPR" evidence="3">
    <location>
        <begin position="523"/>
        <end position="557"/>
    </location>
</feature>
<evidence type="ECO:0000313" key="5">
    <source>
        <dbReference type="Proteomes" id="UP001327560"/>
    </source>
</evidence>
<dbReference type="SUPFAM" id="SSF81901">
    <property type="entry name" value="HCP-like"/>
    <property type="match status" value="1"/>
</dbReference>
<feature type="repeat" description="PPR" evidence="3">
    <location>
        <begin position="488"/>
        <end position="522"/>
    </location>
</feature>
<feature type="repeat" description="PPR" evidence="3">
    <location>
        <begin position="170"/>
        <end position="206"/>
    </location>
</feature>
<feature type="repeat" description="PPR" evidence="3">
    <location>
        <begin position="242"/>
        <end position="276"/>
    </location>
</feature>
<keyword evidence="2" id="KW-0677">Repeat</keyword>
<evidence type="ECO:0000256" key="3">
    <source>
        <dbReference type="PROSITE-ProRule" id="PRU00708"/>
    </source>
</evidence>
<feature type="repeat" description="PPR" evidence="3">
    <location>
        <begin position="207"/>
        <end position="241"/>
    </location>
</feature>
<feature type="repeat" description="PPR" evidence="3">
    <location>
        <begin position="382"/>
        <end position="416"/>
    </location>
</feature>
<dbReference type="PROSITE" id="PS51375">
    <property type="entry name" value="PPR"/>
    <property type="match status" value="13"/>
</dbReference>
<feature type="repeat" description="PPR" evidence="3">
    <location>
        <begin position="453"/>
        <end position="487"/>
    </location>
</feature>
<name>A0AAQ3L729_9LILI</name>
<keyword evidence="5" id="KW-1185">Reference proteome</keyword>
<feature type="repeat" description="PPR" evidence="3">
    <location>
        <begin position="417"/>
        <end position="452"/>
    </location>
</feature>
<evidence type="ECO:0000256" key="1">
    <source>
        <dbReference type="ARBA" id="ARBA00007626"/>
    </source>
</evidence>
<comment type="similarity">
    <text evidence="1">Belongs to the PPR family. P subfamily.</text>
</comment>
<dbReference type="AlphaFoldDB" id="A0AAQ3L729"/>
<feature type="repeat" description="PPR" evidence="3">
    <location>
        <begin position="643"/>
        <end position="677"/>
    </location>
</feature>
<reference evidence="4 5" key="1">
    <citation type="submission" date="2023-10" db="EMBL/GenBank/DDBJ databases">
        <title>Chromosome-scale genome assembly provides insights into flower coloration mechanisms of Canna indica.</title>
        <authorList>
            <person name="Li C."/>
        </authorList>
    </citation>
    <scope>NUCLEOTIDE SEQUENCE [LARGE SCALE GENOMIC DNA]</scope>
    <source>
        <tissue evidence="4">Flower</tissue>
    </source>
</reference>
<dbReference type="Gene3D" id="1.25.40.10">
    <property type="entry name" value="Tetratricopeptide repeat domain"/>
    <property type="match status" value="7"/>
</dbReference>
<dbReference type="Pfam" id="PF01535">
    <property type="entry name" value="PPR"/>
    <property type="match status" value="1"/>
</dbReference>
<feature type="repeat" description="PPR" evidence="3">
    <location>
        <begin position="558"/>
        <end position="592"/>
    </location>
</feature>
<proteinExistence type="inferred from homology"/>
<dbReference type="FunFam" id="1.25.40.10:FF:000558">
    <property type="entry name" value="Pentatricopeptide repeat-containing protein At5g39710"/>
    <property type="match status" value="1"/>
</dbReference>
<dbReference type="InterPro" id="IPR011990">
    <property type="entry name" value="TPR-like_helical_dom_sf"/>
</dbReference>
<dbReference type="NCBIfam" id="TIGR00756">
    <property type="entry name" value="PPR"/>
    <property type="match status" value="11"/>
</dbReference>
<dbReference type="PANTHER" id="PTHR47941">
    <property type="entry name" value="PENTATRICOPEPTIDE REPEAT-CONTAINING PROTEIN 3, MITOCHONDRIAL"/>
    <property type="match status" value="1"/>
</dbReference>
<organism evidence="4 5">
    <name type="scientific">Canna indica</name>
    <name type="common">Indian-shot</name>
    <dbReference type="NCBI Taxonomy" id="4628"/>
    <lineage>
        <taxon>Eukaryota</taxon>
        <taxon>Viridiplantae</taxon>
        <taxon>Streptophyta</taxon>
        <taxon>Embryophyta</taxon>
        <taxon>Tracheophyta</taxon>
        <taxon>Spermatophyta</taxon>
        <taxon>Magnoliopsida</taxon>
        <taxon>Liliopsida</taxon>
        <taxon>Zingiberales</taxon>
        <taxon>Cannaceae</taxon>
        <taxon>Canna</taxon>
    </lineage>
</organism>
<dbReference type="Proteomes" id="UP001327560">
    <property type="component" value="Chromosome 9"/>
</dbReference>